<evidence type="ECO:0000313" key="2">
    <source>
        <dbReference type="EMBL" id="MDQ0190321.1"/>
    </source>
</evidence>
<evidence type="ECO:0000259" key="1">
    <source>
        <dbReference type="Pfam" id="PF13472"/>
    </source>
</evidence>
<dbReference type="Pfam" id="PF13472">
    <property type="entry name" value="Lipase_GDSL_2"/>
    <property type="match status" value="1"/>
</dbReference>
<dbReference type="CDD" id="cd00229">
    <property type="entry name" value="SGNH_hydrolase"/>
    <property type="match status" value="1"/>
</dbReference>
<feature type="domain" description="SGNH hydrolase-type esterase" evidence="1">
    <location>
        <begin position="35"/>
        <end position="212"/>
    </location>
</feature>
<sequence>MRWFPSVVMLASACAGLWIGEPVQQAAEAPIRVMFIGGSAAHGWKAVHNQSYLKRAFQETSEKMGQPVQIFDHTIPGETVPGLSLKTYEHWLKTERPDIVVLSWGLLNDVHQRTPLSTFDAAIRGEIEQALQAHAVVLMVTPPVTKASTASAWPLESAYMADEMRAAASFHSPNLYQFDLFQQMKEALQAAGQTVEPYAADGAHPNTAGHALAGRLLANDFLQRFGSSFPTFQAERSRQT</sequence>
<dbReference type="PANTHER" id="PTHR30383">
    <property type="entry name" value="THIOESTERASE 1/PROTEASE 1/LYSOPHOSPHOLIPASE L1"/>
    <property type="match status" value="1"/>
</dbReference>
<dbReference type="RefSeq" id="WP_274454675.1">
    <property type="nucleotide sequence ID" value="NZ_CP067097.1"/>
</dbReference>
<proteinExistence type="predicted"/>
<dbReference type="InterPro" id="IPR051532">
    <property type="entry name" value="Ester_Hydrolysis_Enzymes"/>
</dbReference>
<evidence type="ECO:0000313" key="3">
    <source>
        <dbReference type="Proteomes" id="UP001232973"/>
    </source>
</evidence>
<name>A0ABT9XKQ7_9BACL</name>
<dbReference type="InterPro" id="IPR036514">
    <property type="entry name" value="SGNH_hydro_sf"/>
</dbReference>
<comment type="caution">
    <text evidence="2">The sequence shown here is derived from an EMBL/GenBank/DDBJ whole genome shotgun (WGS) entry which is preliminary data.</text>
</comment>
<organism evidence="2 3">
    <name type="scientific">Alicyclobacillus cycloheptanicus</name>
    <dbReference type="NCBI Taxonomy" id="1457"/>
    <lineage>
        <taxon>Bacteria</taxon>
        <taxon>Bacillati</taxon>
        <taxon>Bacillota</taxon>
        <taxon>Bacilli</taxon>
        <taxon>Bacillales</taxon>
        <taxon>Alicyclobacillaceae</taxon>
        <taxon>Alicyclobacillus</taxon>
    </lineage>
</organism>
<dbReference type="Proteomes" id="UP001232973">
    <property type="component" value="Unassembled WGS sequence"/>
</dbReference>
<reference evidence="2 3" key="1">
    <citation type="submission" date="2023-07" db="EMBL/GenBank/DDBJ databases">
        <title>Genomic Encyclopedia of Type Strains, Phase IV (KMG-IV): sequencing the most valuable type-strain genomes for metagenomic binning, comparative biology and taxonomic classification.</title>
        <authorList>
            <person name="Goeker M."/>
        </authorList>
    </citation>
    <scope>NUCLEOTIDE SEQUENCE [LARGE SCALE GENOMIC DNA]</scope>
    <source>
        <strain evidence="2 3">DSM 4006</strain>
    </source>
</reference>
<dbReference type="Gene3D" id="3.40.50.1110">
    <property type="entry name" value="SGNH hydrolase"/>
    <property type="match status" value="1"/>
</dbReference>
<dbReference type="PANTHER" id="PTHR30383:SF5">
    <property type="entry name" value="SGNH HYDROLASE-TYPE ESTERASE DOMAIN-CONTAINING PROTEIN"/>
    <property type="match status" value="1"/>
</dbReference>
<gene>
    <name evidence="2" type="ORF">J2S03_002185</name>
</gene>
<keyword evidence="3" id="KW-1185">Reference proteome</keyword>
<dbReference type="InterPro" id="IPR013830">
    <property type="entry name" value="SGNH_hydro"/>
</dbReference>
<accession>A0ABT9XKQ7</accession>
<dbReference type="SUPFAM" id="SSF52266">
    <property type="entry name" value="SGNH hydrolase"/>
    <property type="match status" value="1"/>
</dbReference>
<dbReference type="EMBL" id="JAUSTP010000017">
    <property type="protein sequence ID" value="MDQ0190321.1"/>
    <property type="molecule type" value="Genomic_DNA"/>
</dbReference>
<protein>
    <recommendedName>
        <fullName evidence="1">SGNH hydrolase-type esterase domain-containing protein</fullName>
    </recommendedName>
</protein>